<dbReference type="Pfam" id="PF02628">
    <property type="entry name" value="COX15-CtaA"/>
    <property type="match status" value="1"/>
</dbReference>
<accession>A0A376BAY5</accession>
<evidence type="ECO:0000256" key="11">
    <source>
        <dbReference type="ARBA" id="ARBA00048044"/>
    </source>
</evidence>
<feature type="transmembrane region" description="Helical" evidence="12">
    <location>
        <begin position="402"/>
        <end position="425"/>
    </location>
</feature>
<organism evidence="13 14">
    <name type="scientific">Saccharomycodes ludwigii</name>
    <dbReference type="NCBI Taxonomy" id="36035"/>
    <lineage>
        <taxon>Eukaryota</taxon>
        <taxon>Fungi</taxon>
        <taxon>Dikarya</taxon>
        <taxon>Ascomycota</taxon>
        <taxon>Saccharomycotina</taxon>
        <taxon>Saccharomycetes</taxon>
        <taxon>Saccharomycodales</taxon>
        <taxon>Saccharomycodaceae</taxon>
        <taxon>Saccharomycodes</taxon>
    </lineage>
</organism>
<dbReference type="InterPro" id="IPR003780">
    <property type="entry name" value="COX15/CtaA_fam"/>
</dbReference>
<dbReference type="GO" id="GO:0046872">
    <property type="term" value="F:metal ion binding"/>
    <property type="evidence" value="ECO:0007669"/>
    <property type="project" value="UniProtKB-KW"/>
</dbReference>
<protein>
    <submittedName>
        <fullName evidence="13">Probable Cytochrome c oxidase assembly protein COX15</fullName>
    </submittedName>
</protein>
<dbReference type="GO" id="GO:0016653">
    <property type="term" value="F:oxidoreductase activity, acting on NAD(P)H, heme protein as acceptor"/>
    <property type="evidence" value="ECO:0007669"/>
    <property type="project" value="TreeGrafter"/>
</dbReference>
<comment type="subcellular location">
    <subcellularLocation>
        <location evidence="2">Membrane</location>
        <topology evidence="2">Multi-pass membrane protein</topology>
    </subcellularLocation>
</comment>
<dbReference type="Proteomes" id="UP000262825">
    <property type="component" value="Unassembled WGS sequence"/>
</dbReference>
<evidence type="ECO:0000256" key="6">
    <source>
        <dbReference type="ARBA" id="ARBA00023002"/>
    </source>
</evidence>
<keyword evidence="14" id="KW-1185">Reference proteome</keyword>
<dbReference type="PANTHER" id="PTHR23289">
    <property type="entry name" value="CYTOCHROME C OXIDASE ASSEMBLY PROTEIN COX15"/>
    <property type="match status" value="1"/>
</dbReference>
<sequence>MFRNVVTLKQGLKTFSRLSQKRQSVKFAKPTSLVSTITRKININNPFSPIRQFSQAFKRSITTTTTTATTGSTTAPVKKVLINSNKYVGYWLVGTSGLVFGIVILGGLTRLTESGLSITEWKPVTGAIPPLNQKQWEEEFTKYKESPEFKQLNSHIDLDEFKFIFFMEWGHRLWGRGIGLIFILPAIYFTATRKTSSHVNRRLLGLCGLLGLQGFVGWWMVKSGLDQQQLDERKSKPTVSQYRLTAHLGAAFILYMGMLWTGWEIIRESKWVKNPENALQLFKQLDNPALKPLRKMALGMVVLTFITAMTGGMVAGLDAGLMYNTFPRMGDDWLPSNRELLDPFYARKEDKSDLFWRNILENPTTVQLNHRIFAITTFFAVFGFHMYASRNKHIIPRHINRSIHLMMGIVTLQFALGISTLVYMVPISLASAHQAGALALLTISLLCASQLRQPRIPMRLLIGNLYKKQILEQQQQLARGSKILNEVSKLAK</sequence>
<keyword evidence="5 12" id="KW-1133">Transmembrane helix</keyword>
<dbReference type="EMBL" id="UFAJ01000905">
    <property type="protein sequence ID" value="SSD61806.1"/>
    <property type="molecule type" value="Genomic_DNA"/>
</dbReference>
<feature type="transmembrane region" description="Helical" evidence="12">
    <location>
        <begin position="297"/>
        <end position="317"/>
    </location>
</feature>
<evidence type="ECO:0000256" key="3">
    <source>
        <dbReference type="ARBA" id="ARBA00022692"/>
    </source>
</evidence>
<evidence type="ECO:0000256" key="2">
    <source>
        <dbReference type="ARBA" id="ARBA00004141"/>
    </source>
</evidence>
<evidence type="ECO:0000256" key="9">
    <source>
        <dbReference type="ARBA" id="ARBA00023136"/>
    </source>
</evidence>
<gene>
    <name evidence="13" type="ORF">SCODWIG_03567</name>
</gene>
<keyword evidence="4" id="KW-0479">Metal-binding</keyword>
<dbReference type="AlphaFoldDB" id="A0A376BAY5"/>
<feature type="transmembrane region" description="Helical" evidence="12">
    <location>
        <begin position="241"/>
        <end position="263"/>
    </location>
</feature>
<comment type="pathway">
    <text evidence="10">Porphyrin-containing compound metabolism; heme A biosynthesis; heme A from heme O: step 1/1.</text>
</comment>
<keyword evidence="7" id="KW-0408">Iron</keyword>
<feature type="transmembrane region" description="Helical" evidence="12">
    <location>
        <begin position="203"/>
        <end position="221"/>
    </location>
</feature>
<evidence type="ECO:0000256" key="10">
    <source>
        <dbReference type="ARBA" id="ARBA00044501"/>
    </source>
</evidence>
<comment type="catalytic activity">
    <reaction evidence="11">
        <text>Fe(II)-heme o + 2 A + H2O = Fe(II)-heme a + 2 AH2</text>
        <dbReference type="Rhea" id="RHEA:63388"/>
        <dbReference type="ChEBI" id="CHEBI:13193"/>
        <dbReference type="ChEBI" id="CHEBI:15377"/>
        <dbReference type="ChEBI" id="CHEBI:17499"/>
        <dbReference type="ChEBI" id="CHEBI:60530"/>
        <dbReference type="ChEBI" id="CHEBI:61715"/>
        <dbReference type="EC" id="1.17.99.9"/>
    </reaction>
    <physiologicalReaction direction="left-to-right" evidence="11">
        <dbReference type="Rhea" id="RHEA:63389"/>
    </physiologicalReaction>
</comment>
<feature type="transmembrane region" description="Helical" evidence="12">
    <location>
        <begin position="372"/>
        <end position="390"/>
    </location>
</feature>
<keyword evidence="9 12" id="KW-0472">Membrane</keyword>
<comment type="cofactor">
    <cofactor evidence="1">
        <name>heme b</name>
        <dbReference type="ChEBI" id="CHEBI:60344"/>
    </cofactor>
</comment>
<dbReference type="HAMAP" id="MF_01665">
    <property type="entry name" value="HemeA_synth_type2"/>
    <property type="match status" value="1"/>
</dbReference>
<dbReference type="InterPro" id="IPR023754">
    <property type="entry name" value="HemeA_Synthase_type2"/>
</dbReference>
<keyword evidence="8" id="KW-0350">Heme biosynthesis</keyword>
<name>A0A376BAY5_9ASCO</name>
<keyword evidence="6" id="KW-0560">Oxidoreductase</keyword>
<evidence type="ECO:0000256" key="7">
    <source>
        <dbReference type="ARBA" id="ARBA00023004"/>
    </source>
</evidence>
<keyword evidence="3 12" id="KW-0812">Transmembrane</keyword>
<dbReference type="GO" id="GO:0120547">
    <property type="term" value="F:heme A synthase activity"/>
    <property type="evidence" value="ECO:0007669"/>
    <property type="project" value="UniProtKB-EC"/>
</dbReference>
<dbReference type="PANTHER" id="PTHR23289:SF2">
    <property type="entry name" value="CYTOCHROME C OXIDASE ASSEMBLY PROTEIN COX15 HOMOLOG"/>
    <property type="match status" value="1"/>
</dbReference>
<reference evidence="14" key="1">
    <citation type="submission" date="2018-06" db="EMBL/GenBank/DDBJ databases">
        <authorList>
            <person name="Guldener U."/>
        </authorList>
    </citation>
    <scope>NUCLEOTIDE SEQUENCE [LARGE SCALE GENOMIC DNA]</scope>
    <source>
        <strain evidence="14">UTAD17</strain>
    </source>
</reference>
<evidence type="ECO:0000256" key="8">
    <source>
        <dbReference type="ARBA" id="ARBA00023133"/>
    </source>
</evidence>
<proteinExistence type="inferred from homology"/>
<evidence type="ECO:0000313" key="14">
    <source>
        <dbReference type="Proteomes" id="UP000262825"/>
    </source>
</evidence>
<dbReference type="GO" id="GO:0006784">
    <property type="term" value="P:heme A biosynthetic process"/>
    <property type="evidence" value="ECO:0007669"/>
    <property type="project" value="InterPro"/>
</dbReference>
<evidence type="ECO:0000256" key="12">
    <source>
        <dbReference type="SAM" id="Phobius"/>
    </source>
</evidence>
<feature type="transmembrane region" description="Helical" evidence="12">
    <location>
        <begin position="88"/>
        <end position="108"/>
    </location>
</feature>
<evidence type="ECO:0000313" key="13">
    <source>
        <dbReference type="EMBL" id="SSD61806.1"/>
    </source>
</evidence>
<feature type="transmembrane region" description="Helical" evidence="12">
    <location>
        <begin position="173"/>
        <end position="191"/>
    </location>
</feature>
<dbReference type="GO" id="GO:0005743">
    <property type="term" value="C:mitochondrial inner membrane"/>
    <property type="evidence" value="ECO:0007669"/>
    <property type="project" value="TreeGrafter"/>
</dbReference>
<feature type="transmembrane region" description="Helical" evidence="12">
    <location>
        <begin position="431"/>
        <end position="451"/>
    </location>
</feature>
<evidence type="ECO:0000256" key="1">
    <source>
        <dbReference type="ARBA" id="ARBA00001970"/>
    </source>
</evidence>
<dbReference type="VEuPathDB" id="FungiDB:SCODWIG_03567"/>
<evidence type="ECO:0000256" key="4">
    <source>
        <dbReference type="ARBA" id="ARBA00022723"/>
    </source>
</evidence>
<evidence type="ECO:0000256" key="5">
    <source>
        <dbReference type="ARBA" id="ARBA00022989"/>
    </source>
</evidence>